<evidence type="ECO:0000256" key="11">
    <source>
        <dbReference type="SAM" id="Phobius"/>
    </source>
</evidence>
<evidence type="ECO:0000256" key="8">
    <source>
        <dbReference type="ARBA" id="ARBA00023214"/>
    </source>
</evidence>
<feature type="transmembrane region" description="Helical" evidence="11">
    <location>
        <begin position="388"/>
        <end position="408"/>
    </location>
</feature>
<comment type="subcellular location">
    <subcellularLocation>
        <location evidence="1">Membrane</location>
        <topology evidence="1">Multi-pass membrane protein</topology>
    </subcellularLocation>
</comment>
<dbReference type="PRINTS" id="PR00762">
    <property type="entry name" value="CLCHANNEL"/>
</dbReference>
<feature type="transmembrane region" description="Helical" evidence="11">
    <location>
        <begin position="12"/>
        <end position="34"/>
    </location>
</feature>
<dbReference type="Proteomes" id="UP000291117">
    <property type="component" value="Unassembled WGS sequence"/>
</dbReference>
<dbReference type="InterPro" id="IPR000644">
    <property type="entry name" value="CBS_dom"/>
</dbReference>
<name>A0A4R0MXS1_9SPHI</name>
<dbReference type="GO" id="GO:0034707">
    <property type="term" value="C:chloride channel complex"/>
    <property type="evidence" value="ECO:0007669"/>
    <property type="project" value="UniProtKB-KW"/>
</dbReference>
<feature type="transmembrane region" description="Helical" evidence="11">
    <location>
        <begin position="326"/>
        <end position="348"/>
    </location>
</feature>
<sequence length="545" mass="57988">MKKRLLQISLLSISVALLISIIAKGLVLLINLVTNICFYGNFEFSFNSPANNHLGLWVIILPALGGILVGLMALFGSKAIRGHGIPEAMEQVLVNQSRIKPSIAFLKPISSAIAIGSGGPFGAEGPIIATGGALGSTIGQLFKITPNERKIILAAGATAGMSAIFGTPIAAIFLAIELLLFEFSPKAILPVALACITGAAGHQLLFESGPVFPMSDLESPSNMALGIYSAIGIVIGFMSLGLTKIVYLIEDTFEKLPVHWMWWPAIGGLAVGLIGYFAPHTLGVGYDNIINMLSGKVSLALMLSLCFFKFLSWAIALGSGTSGGTLAPLLTIGGAAGAILGSIILLFFPASGISIPMAALIGMSSMFAGASRAYLTSIAFALEATMQSHALLPLLGACTASYLISFFFMENTIMTEKIARRGIYTPDSYEPDVLRGITVAQVLGEGGKIAVERKMINELTHKDLPILKDSDRLSKAVELMASTGEEFLPVVSSGDLNKVIGILNYKDVLHAYKLYHRENQEAGVNLSLKRQRLKIMVKRRKLMES</sequence>
<keyword evidence="2" id="KW-0813">Transport</keyword>
<dbReference type="AlphaFoldDB" id="A0A4R0MXS1"/>
<keyword evidence="4 11" id="KW-1133">Transmembrane helix</keyword>
<dbReference type="PANTHER" id="PTHR43427:SF6">
    <property type="entry name" value="CHLORIDE CHANNEL PROTEIN CLC-E"/>
    <property type="match status" value="1"/>
</dbReference>
<dbReference type="Gene3D" id="1.10.3080.10">
    <property type="entry name" value="Clc chloride channel"/>
    <property type="match status" value="1"/>
</dbReference>
<keyword evidence="9" id="KW-0407">Ion channel</keyword>
<keyword evidence="14" id="KW-1185">Reference proteome</keyword>
<feature type="transmembrane region" description="Helical" evidence="11">
    <location>
        <begin position="360"/>
        <end position="382"/>
    </location>
</feature>
<evidence type="ECO:0000256" key="4">
    <source>
        <dbReference type="ARBA" id="ARBA00022989"/>
    </source>
</evidence>
<dbReference type="EMBL" id="SJSM01000015">
    <property type="protein sequence ID" value="TCC91072.1"/>
    <property type="molecule type" value="Genomic_DNA"/>
</dbReference>
<evidence type="ECO:0000256" key="10">
    <source>
        <dbReference type="PROSITE-ProRule" id="PRU00703"/>
    </source>
</evidence>
<evidence type="ECO:0000256" key="1">
    <source>
        <dbReference type="ARBA" id="ARBA00004141"/>
    </source>
</evidence>
<protein>
    <submittedName>
        <fullName evidence="13">Chloride channel protein</fullName>
    </submittedName>
</protein>
<evidence type="ECO:0000313" key="13">
    <source>
        <dbReference type="EMBL" id="TCC91072.1"/>
    </source>
</evidence>
<dbReference type="Gene3D" id="3.10.580.10">
    <property type="entry name" value="CBS-domain"/>
    <property type="match status" value="1"/>
</dbReference>
<keyword evidence="3 11" id="KW-0812">Transmembrane</keyword>
<dbReference type="InterPro" id="IPR050368">
    <property type="entry name" value="ClC-type_chloride_channel"/>
</dbReference>
<dbReference type="GO" id="GO:0005254">
    <property type="term" value="F:chloride channel activity"/>
    <property type="evidence" value="ECO:0007669"/>
    <property type="project" value="UniProtKB-KW"/>
</dbReference>
<evidence type="ECO:0000256" key="6">
    <source>
        <dbReference type="ARBA" id="ARBA00023136"/>
    </source>
</evidence>
<evidence type="ECO:0000313" key="14">
    <source>
        <dbReference type="Proteomes" id="UP000291117"/>
    </source>
</evidence>
<gene>
    <name evidence="13" type="ORF">EZ444_19410</name>
</gene>
<dbReference type="InterPro" id="IPR014743">
    <property type="entry name" value="Cl-channel_core"/>
</dbReference>
<evidence type="ECO:0000259" key="12">
    <source>
        <dbReference type="PROSITE" id="PS51371"/>
    </source>
</evidence>
<dbReference type="OrthoDB" id="9812438at2"/>
<feature type="transmembrane region" description="Helical" evidence="11">
    <location>
        <begin position="54"/>
        <end position="75"/>
    </location>
</feature>
<accession>A0A4R0MXS1</accession>
<dbReference type="InterPro" id="IPR001807">
    <property type="entry name" value="ClC"/>
</dbReference>
<dbReference type="Pfam" id="PF00654">
    <property type="entry name" value="Voltage_CLC"/>
    <property type="match status" value="1"/>
</dbReference>
<comment type="caution">
    <text evidence="13">The sequence shown here is derived from an EMBL/GenBank/DDBJ whole genome shotgun (WGS) entry which is preliminary data.</text>
</comment>
<feature type="transmembrane region" description="Helical" evidence="11">
    <location>
        <begin position="299"/>
        <end position="320"/>
    </location>
</feature>
<dbReference type="PANTHER" id="PTHR43427">
    <property type="entry name" value="CHLORIDE CHANNEL PROTEIN CLC-E"/>
    <property type="match status" value="1"/>
</dbReference>
<proteinExistence type="predicted"/>
<feature type="transmembrane region" description="Helical" evidence="11">
    <location>
        <begin position="227"/>
        <end position="249"/>
    </location>
</feature>
<evidence type="ECO:0000256" key="3">
    <source>
        <dbReference type="ARBA" id="ARBA00022692"/>
    </source>
</evidence>
<evidence type="ECO:0000256" key="9">
    <source>
        <dbReference type="ARBA" id="ARBA00023303"/>
    </source>
</evidence>
<organism evidence="13 14">
    <name type="scientific">Pedobacter hiemivivus</name>
    <dbReference type="NCBI Taxonomy" id="2530454"/>
    <lineage>
        <taxon>Bacteria</taxon>
        <taxon>Pseudomonadati</taxon>
        <taxon>Bacteroidota</taxon>
        <taxon>Sphingobacteriia</taxon>
        <taxon>Sphingobacteriales</taxon>
        <taxon>Sphingobacteriaceae</taxon>
        <taxon>Pedobacter</taxon>
    </lineage>
</organism>
<dbReference type="InterPro" id="IPR046342">
    <property type="entry name" value="CBS_dom_sf"/>
</dbReference>
<keyword evidence="5" id="KW-0406">Ion transport</keyword>
<dbReference type="PROSITE" id="PS51371">
    <property type="entry name" value="CBS"/>
    <property type="match status" value="1"/>
</dbReference>
<dbReference type="Pfam" id="PF00571">
    <property type="entry name" value="CBS"/>
    <property type="match status" value="1"/>
</dbReference>
<feature type="transmembrane region" description="Helical" evidence="11">
    <location>
        <begin position="187"/>
        <end position="206"/>
    </location>
</feature>
<keyword evidence="7" id="KW-0869">Chloride channel</keyword>
<feature type="domain" description="CBS" evidence="12">
    <location>
        <begin position="459"/>
        <end position="521"/>
    </location>
</feature>
<keyword evidence="6 11" id="KW-0472">Membrane</keyword>
<dbReference type="CDD" id="cd00400">
    <property type="entry name" value="Voltage_gated_ClC"/>
    <property type="match status" value="1"/>
</dbReference>
<feature type="transmembrane region" description="Helical" evidence="11">
    <location>
        <begin position="151"/>
        <end position="181"/>
    </location>
</feature>
<dbReference type="SUPFAM" id="SSF81340">
    <property type="entry name" value="Clc chloride channel"/>
    <property type="match status" value="1"/>
</dbReference>
<reference evidence="13 14" key="1">
    <citation type="submission" date="2019-02" db="EMBL/GenBank/DDBJ databases">
        <title>Pedobacter sp. RP-3-8 sp. nov., isolated from Arctic soil.</title>
        <authorList>
            <person name="Dahal R.H."/>
        </authorList>
    </citation>
    <scope>NUCLEOTIDE SEQUENCE [LARGE SCALE GENOMIC DNA]</scope>
    <source>
        <strain evidence="13 14">RP-3-8</strain>
    </source>
</reference>
<feature type="transmembrane region" description="Helical" evidence="11">
    <location>
        <begin position="261"/>
        <end position="278"/>
    </location>
</feature>
<keyword evidence="8" id="KW-0868">Chloride</keyword>
<keyword evidence="10" id="KW-0129">CBS domain</keyword>
<evidence type="ECO:0000256" key="7">
    <source>
        <dbReference type="ARBA" id="ARBA00023173"/>
    </source>
</evidence>
<dbReference type="SUPFAM" id="SSF54631">
    <property type="entry name" value="CBS-domain pair"/>
    <property type="match status" value="1"/>
</dbReference>
<evidence type="ECO:0000256" key="5">
    <source>
        <dbReference type="ARBA" id="ARBA00023065"/>
    </source>
</evidence>
<evidence type="ECO:0000256" key="2">
    <source>
        <dbReference type="ARBA" id="ARBA00022448"/>
    </source>
</evidence>